<keyword evidence="2" id="KW-1185">Reference proteome</keyword>
<comment type="caution">
    <text evidence="1">The sequence shown here is derived from an EMBL/GenBank/DDBJ whole genome shotgun (WGS) entry which is preliminary data.</text>
</comment>
<gene>
    <name evidence="1" type="ORF">FB559_5449</name>
</gene>
<accession>A0A543CRM9</accession>
<protein>
    <submittedName>
        <fullName evidence="1">Uncharacterized protein</fullName>
    </submittedName>
</protein>
<proteinExistence type="predicted"/>
<dbReference type="Proteomes" id="UP000316096">
    <property type="component" value="Unassembled WGS sequence"/>
</dbReference>
<reference evidence="1 2" key="1">
    <citation type="submission" date="2019-06" db="EMBL/GenBank/DDBJ databases">
        <title>Sequencing the genomes of 1000 actinobacteria strains.</title>
        <authorList>
            <person name="Klenk H.-P."/>
        </authorList>
    </citation>
    <scope>NUCLEOTIDE SEQUENCE [LARGE SCALE GENOMIC DNA]</scope>
    <source>
        <strain evidence="1 2">DSM 102200</strain>
    </source>
</reference>
<sequence length="57" mass="6520">MLAMSIEPENRTLRVELDLVVGAEPIRGRIRDHVGVETAFSGWLELMQIVDRVRSTR</sequence>
<evidence type="ECO:0000313" key="1">
    <source>
        <dbReference type="EMBL" id="TQL99751.1"/>
    </source>
</evidence>
<organism evidence="1 2">
    <name type="scientific">Actinoallomurus bryophytorum</name>
    <dbReference type="NCBI Taxonomy" id="1490222"/>
    <lineage>
        <taxon>Bacteria</taxon>
        <taxon>Bacillati</taxon>
        <taxon>Actinomycetota</taxon>
        <taxon>Actinomycetes</taxon>
        <taxon>Streptosporangiales</taxon>
        <taxon>Thermomonosporaceae</taxon>
        <taxon>Actinoallomurus</taxon>
    </lineage>
</organism>
<name>A0A543CRM9_9ACTN</name>
<evidence type="ECO:0000313" key="2">
    <source>
        <dbReference type="Proteomes" id="UP000316096"/>
    </source>
</evidence>
<dbReference type="AlphaFoldDB" id="A0A543CRM9"/>
<dbReference type="EMBL" id="VFOZ01000001">
    <property type="protein sequence ID" value="TQL99751.1"/>
    <property type="molecule type" value="Genomic_DNA"/>
</dbReference>